<reference evidence="2 3" key="1">
    <citation type="journal article" date="2011" name="Stand. Genomic Sci.">
        <title>Complete genome sequence of the acetate-degrading sulfate reducer Desulfobacca acetoxidans type strain (ASRB2).</title>
        <authorList>
            <person name="Goker M."/>
            <person name="Teshima H."/>
            <person name="Lapidus A."/>
            <person name="Nolan M."/>
            <person name="Lucas S."/>
            <person name="Hammon N."/>
            <person name="Deshpande S."/>
            <person name="Cheng J.F."/>
            <person name="Tapia R."/>
            <person name="Han C."/>
            <person name="Goodwin L."/>
            <person name="Pitluck S."/>
            <person name="Huntemann M."/>
            <person name="Liolios K."/>
            <person name="Ivanova N."/>
            <person name="Pagani I."/>
            <person name="Mavromatis K."/>
            <person name="Ovchinikova G."/>
            <person name="Pati A."/>
            <person name="Chen A."/>
            <person name="Palaniappan K."/>
            <person name="Land M."/>
            <person name="Hauser L."/>
            <person name="Brambilla E.M."/>
            <person name="Rohde M."/>
            <person name="Spring S."/>
            <person name="Detter J.C."/>
            <person name="Woyke T."/>
            <person name="Bristow J."/>
            <person name="Eisen J.A."/>
            <person name="Markowitz V."/>
            <person name="Hugenholtz P."/>
            <person name="Kyrpides N.C."/>
            <person name="Klenk H.P."/>
        </authorList>
    </citation>
    <scope>NUCLEOTIDE SEQUENCE [LARGE SCALE GENOMIC DNA]</scope>
    <source>
        <strain evidence="3">ATCC 700848 / DSM 11109 / ASRB2</strain>
    </source>
</reference>
<dbReference type="STRING" id="880072.Desac_0804"/>
<accession>F2NGR2</accession>
<dbReference type="Proteomes" id="UP000000483">
    <property type="component" value="Chromosome"/>
</dbReference>
<feature type="transmembrane region" description="Helical" evidence="1">
    <location>
        <begin position="6"/>
        <end position="30"/>
    </location>
</feature>
<sequence>MGGRRIGHWLVIVLLVLNCLALFGIVNVWFDEKEAPDPAQSRETPEIPVAPMLRSKQSLNEFRVVATKNLFSQDRTGPDLGPDATQQCQGSLEGKILLGTMIIGNQRVALIGHSSTKKKTKDDPVDTLRLGEQWEGYKVMEITNDAVVFQGRDGKTTLNFPE</sequence>
<gene>
    <name evidence="2" type="ordered locus">Desac_0804</name>
</gene>
<evidence type="ECO:0000313" key="2">
    <source>
        <dbReference type="EMBL" id="AEB08683.1"/>
    </source>
</evidence>
<evidence type="ECO:0008006" key="4">
    <source>
        <dbReference type="Google" id="ProtNLM"/>
    </source>
</evidence>
<keyword evidence="3" id="KW-1185">Reference proteome</keyword>
<dbReference type="AlphaFoldDB" id="F2NGR2"/>
<name>F2NGR2_DESAR</name>
<keyword evidence="1" id="KW-0472">Membrane</keyword>
<dbReference type="KEGG" id="dao:Desac_0804"/>
<organism evidence="2 3">
    <name type="scientific">Desulfobacca acetoxidans (strain ATCC 700848 / DSM 11109 / ASRB2)</name>
    <dbReference type="NCBI Taxonomy" id="880072"/>
    <lineage>
        <taxon>Bacteria</taxon>
        <taxon>Pseudomonadati</taxon>
        <taxon>Thermodesulfobacteriota</taxon>
        <taxon>Desulfobaccia</taxon>
        <taxon>Desulfobaccales</taxon>
        <taxon>Desulfobaccaceae</taxon>
        <taxon>Desulfobacca</taxon>
    </lineage>
</organism>
<reference evidence="3" key="2">
    <citation type="submission" date="2011-03" db="EMBL/GenBank/DDBJ databases">
        <title>The complete genome of Desulfobacca acetoxidans DSM 11109.</title>
        <authorList>
            <consortium name="US DOE Joint Genome Institute (JGI-PGF)"/>
            <person name="Lucas S."/>
            <person name="Copeland A."/>
            <person name="Lapidus A."/>
            <person name="Bruce D."/>
            <person name="Goodwin L."/>
            <person name="Pitluck S."/>
            <person name="Peters L."/>
            <person name="Kyrpides N."/>
            <person name="Mavromatis K."/>
            <person name="Ivanova N."/>
            <person name="Ovchinnikova G."/>
            <person name="Teshima H."/>
            <person name="Detter J.C."/>
            <person name="Han C."/>
            <person name="Land M."/>
            <person name="Hauser L."/>
            <person name="Markowitz V."/>
            <person name="Cheng J.-F."/>
            <person name="Hugenholtz P."/>
            <person name="Woyke T."/>
            <person name="Wu D."/>
            <person name="Spring S."/>
            <person name="Schueler E."/>
            <person name="Brambilla E."/>
            <person name="Klenk H.-P."/>
            <person name="Eisen J.A."/>
        </authorList>
    </citation>
    <scope>NUCLEOTIDE SEQUENCE [LARGE SCALE GENOMIC DNA]</scope>
    <source>
        <strain evidence="3">ATCC 700848 / DSM 11109 / ASRB2</strain>
    </source>
</reference>
<keyword evidence="1" id="KW-1133">Transmembrane helix</keyword>
<dbReference type="RefSeq" id="WP_013705796.1">
    <property type="nucleotide sequence ID" value="NC_015388.1"/>
</dbReference>
<keyword evidence="1" id="KW-0812">Transmembrane</keyword>
<evidence type="ECO:0000313" key="3">
    <source>
        <dbReference type="Proteomes" id="UP000000483"/>
    </source>
</evidence>
<proteinExistence type="predicted"/>
<dbReference type="EMBL" id="CP002629">
    <property type="protein sequence ID" value="AEB08683.1"/>
    <property type="molecule type" value="Genomic_DNA"/>
</dbReference>
<protein>
    <recommendedName>
        <fullName evidence="4">Type II secretion system protein GspC N-terminal domain-containing protein</fullName>
    </recommendedName>
</protein>
<dbReference type="HOGENOM" id="CLU_1632711_0_0_7"/>
<evidence type="ECO:0000256" key="1">
    <source>
        <dbReference type="SAM" id="Phobius"/>
    </source>
</evidence>